<organism evidence="1 2">
    <name type="scientific">Candidatus Electrothrix marina</name>
    <dbReference type="NCBI Taxonomy" id="1859130"/>
    <lineage>
        <taxon>Bacteria</taxon>
        <taxon>Pseudomonadati</taxon>
        <taxon>Thermodesulfobacteriota</taxon>
        <taxon>Desulfobulbia</taxon>
        <taxon>Desulfobulbales</taxon>
        <taxon>Desulfobulbaceae</taxon>
        <taxon>Candidatus Electrothrix</taxon>
    </lineage>
</organism>
<evidence type="ECO:0000313" key="1">
    <source>
        <dbReference type="EMBL" id="RWX48890.1"/>
    </source>
</evidence>
<reference evidence="1 2" key="1">
    <citation type="submission" date="2017-01" db="EMBL/GenBank/DDBJ databases">
        <title>The cable genome- insights into the physiology and evolution of filamentous bacteria capable of sulfide oxidation via long distance electron transfer.</title>
        <authorList>
            <person name="Schreiber L."/>
            <person name="Bjerg J.T."/>
            <person name="Boggild A."/>
            <person name="Van De Vossenberg J."/>
            <person name="Meysman F."/>
            <person name="Nielsen L.P."/>
            <person name="Schramm A."/>
            <person name="Kjeldsen K.U."/>
        </authorList>
    </citation>
    <scope>NUCLEOTIDE SEQUENCE [LARGE SCALE GENOMIC DNA]</scope>
    <source>
        <strain evidence="1">A2</strain>
    </source>
</reference>
<gene>
    <name evidence="1" type="ORF">VT99_10464</name>
</gene>
<dbReference type="Pfam" id="PF07217">
    <property type="entry name" value="Het-C"/>
    <property type="match status" value="1"/>
</dbReference>
<comment type="caution">
    <text evidence="1">The sequence shown here is derived from an EMBL/GenBank/DDBJ whole genome shotgun (WGS) entry which is preliminary data.</text>
</comment>
<evidence type="ECO:0000313" key="2">
    <source>
        <dbReference type="Proteomes" id="UP000286862"/>
    </source>
</evidence>
<proteinExistence type="predicted"/>
<dbReference type="Proteomes" id="UP000286862">
    <property type="component" value="Unassembled WGS sequence"/>
</dbReference>
<name>A0A3S3RV88_9BACT</name>
<protein>
    <submittedName>
        <fullName evidence="1">Heterokaryon incompatibility protein Het-C</fullName>
    </submittedName>
</protein>
<dbReference type="AlphaFoldDB" id="A0A3S3RV88"/>
<dbReference type="EMBL" id="MTKQ01000046">
    <property type="protein sequence ID" value="RWX48890.1"/>
    <property type="molecule type" value="Genomic_DNA"/>
</dbReference>
<accession>A0A3S3RV88</accession>
<dbReference type="InterPro" id="IPR010816">
    <property type="entry name" value="Het-C"/>
</dbReference>
<sequence>MDIDKHRAISYCGFKRCHDHIPELRDDSEYRKTFYPLWMGNWLTDMSQATAFFSFIPTPEAWGPTRYWLTFLKKLHTIFKDEWLKRYIDRKESELKLTSRSEKKKKIDYYQSRKEGAYVLPDFILQNADFKKTWENLFASLWTEEWRSAEKAWSFSRRMGEMPDSLPMDIPADDTGAPAVLPGRAEEIGAYYPLDHFDVTDQYVVKENKQVLDNREELELKDHEERGFMTVTAQEALAYALRDWVKKAFDATQDADRTTTRQNRLTDYQALKLLGHGLHTLQDFYAHSNYSDLLLICMAEKKLLADYWNRRIQHLVTETGVGTFNAFVLCKEHPEDEHGKGEKTPVVTGRFDTIDTMHTLLHLSIENIHSHDDEAARTDEEKRDGLYRILFGTFSDIDIVRKIKKPIEIYRDFAEYIDVVQEKTADFFMEYLVDPAIKNILQEKEHLIDTYLLLKDATLNNKNIISNYRKAGELLFHQHTIEDHLRKEITAAEQEGEIILPHHALLAKDHDKTNDAVKLSYKISCALAAEATTEVLVKYFQGASFSELEPLLERRYAHPQFHVAQCTKNGSLNRAILALNGKWFWYASQNPDNGQSILGFDTEQDAE</sequence>